<dbReference type="AlphaFoldDB" id="A0A6P6M233"/>
<protein>
    <submittedName>
        <fullName evidence="3">Transcription factor 4-like</fullName>
    </submittedName>
</protein>
<keyword evidence="2" id="KW-1185">Reference proteome</keyword>
<feature type="region of interest" description="Disordered" evidence="1">
    <location>
        <begin position="43"/>
        <end position="62"/>
    </location>
</feature>
<sequence length="85" mass="9246">MHHHHHQRRSALGTDKELSDLLDFSAMRNSDLKMFPTSMMFSPPVSSGKNGPTSLGSGHFSGSSMSNATQPCVFARGRFVQRPAG</sequence>
<accession>A0A6P6M233</accession>
<dbReference type="GeneID" id="113063779"/>
<feature type="compositionally biased region" description="Polar residues" evidence="1">
    <location>
        <begin position="44"/>
        <end position="62"/>
    </location>
</feature>
<evidence type="ECO:0000256" key="1">
    <source>
        <dbReference type="SAM" id="MobiDB-lite"/>
    </source>
</evidence>
<dbReference type="Proteomes" id="UP000515129">
    <property type="component" value="Chromosome 46"/>
</dbReference>
<evidence type="ECO:0000313" key="3">
    <source>
        <dbReference type="RefSeq" id="XP_026089881.1"/>
    </source>
</evidence>
<organism evidence="2 3">
    <name type="scientific">Carassius auratus</name>
    <name type="common">Goldfish</name>
    <dbReference type="NCBI Taxonomy" id="7957"/>
    <lineage>
        <taxon>Eukaryota</taxon>
        <taxon>Metazoa</taxon>
        <taxon>Chordata</taxon>
        <taxon>Craniata</taxon>
        <taxon>Vertebrata</taxon>
        <taxon>Euteleostomi</taxon>
        <taxon>Actinopterygii</taxon>
        <taxon>Neopterygii</taxon>
        <taxon>Teleostei</taxon>
        <taxon>Ostariophysi</taxon>
        <taxon>Cypriniformes</taxon>
        <taxon>Cyprinidae</taxon>
        <taxon>Cyprininae</taxon>
        <taxon>Carassius</taxon>
    </lineage>
</organism>
<proteinExistence type="predicted"/>
<dbReference type="RefSeq" id="XP_026089881.1">
    <property type="nucleotide sequence ID" value="XM_026234096.1"/>
</dbReference>
<dbReference type="OrthoDB" id="10034090at2759"/>
<gene>
    <name evidence="3" type="primary">LOC113063779</name>
</gene>
<evidence type="ECO:0000313" key="2">
    <source>
        <dbReference type="Proteomes" id="UP000515129"/>
    </source>
</evidence>
<reference evidence="3" key="1">
    <citation type="submission" date="2025-08" db="UniProtKB">
        <authorList>
            <consortium name="RefSeq"/>
        </authorList>
    </citation>
    <scope>IDENTIFICATION</scope>
    <source>
        <strain evidence="3">Wakin</strain>
        <tissue evidence="3">Muscle</tissue>
    </source>
</reference>
<dbReference type="KEGG" id="caua:113063779"/>
<name>A0A6P6M233_CARAU</name>